<name>A0A9W8X3B7_9PLEO</name>
<evidence type="ECO:0000256" key="2">
    <source>
        <dbReference type="SAM" id="SignalP"/>
    </source>
</evidence>
<dbReference type="OrthoDB" id="3797296at2759"/>
<reference evidence="3" key="1">
    <citation type="submission" date="2022-10" db="EMBL/GenBank/DDBJ databases">
        <title>Tapping the CABI collections for fungal endophytes: first genome assemblies for Collariella, Neodidymelliopsis, Ascochyta clinopodiicola, Didymella pomorum, Didymosphaeria variabile, Neocosmospora piperis and Neocucurbitaria cava.</title>
        <authorList>
            <person name="Hill R."/>
        </authorList>
    </citation>
    <scope>NUCLEOTIDE SEQUENCE</scope>
    <source>
        <strain evidence="3">IMI 360193</strain>
    </source>
</reference>
<evidence type="ECO:0000313" key="3">
    <source>
        <dbReference type="EMBL" id="KAJ4339957.1"/>
    </source>
</evidence>
<keyword evidence="2" id="KW-0732">Signal</keyword>
<protein>
    <submittedName>
        <fullName evidence="3">Uncharacterized protein</fullName>
    </submittedName>
</protein>
<dbReference type="EMBL" id="JAPEUV010000019">
    <property type="protein sequence ID" value="KAJ4339957.1"/>
    <property type="molecule type" value="Genomic_DNA"/>
</dbReference>
<dbReference type="Proteomes" id="UP001140562">
    <property type="component" value="Unassembled WGS sequence"/>
</dbReference>
<organism evidence="3 4">
    <name type="scientific">Didymella glomerata</name>
    <dbReference type="NCBI Taxonomy" id="749621"/>
    <lineage>
        <taxon>Eukaryota</taxon>
        <taxon>Fungi</taxon>
        <taxon>Dikarya</taxon>
        <taxon>Ascomycota</taxon>
        <taxon>Pezizomycotina</taxon>
        <taxon>Dothideomycetes</taxon>
        <taxon>Pleosporomycetidae</taxon>
        <taxon>Pleosporales</taxon>
        <taxon>Pleosporineae</taxon>
        <taxon>Didymellaceae</taxon>
        <taxon>Didymella</taxon>
    </lineage>
</organism>
<evidence type="ECO:0000256" key="1">
    <source>
        <dbReference type="SAM" id="MobiDB-lite"/>
    </source>
</evidence>
<proteinExistence type="predicted"/>
<feature type="signal peptide" evidence="2">
    <location>
        <begin position="1"/>
        <end position="21"/>
    </location>
</feature>
<feature type="region of interest" description="Disordered" evidence="1">
    <location>
        <begin position="274"/>
        <end position="324"/>
    </location>
</feature>
<feature type="chain" id="PRO_5040817803" evidence="2">
    <location>
        <begin position="22"/>
        <end position="418"/>
    </location>
</feature>
<comment type="caution">
    <text evidence="3">The sequence shown here is derived from an EMBL/GenBank/DDBJ whole genome shotgun (WGS) entry which is preliminary data.</text>
</comment>
<keyword evidence="4" id="KW-1185">Reference proteome</keyword>
<gene>
    <name evidence="3" type="ORF">N0V87_002896</name>
</gene>
<evidence type="ECO:0000313" key="4">
    <source>
        <dbReference type="Proteomes" id="UP001140562"/>
    </source>
</evidence>
<sequence length="418" mass="44068">MMVSLILALAGLSAAAPAAISKGVVDAGFDVSAGPVLTSTQTTSAAGPSATGNDIDSLDEDLGLFQMDPAYSRLAEEQNDIPYPYTLVIEDYSKTAIHQAIETHDSEVSDNDYGAYDASVCAQYCSEHRACDAFAIYIERGASCTDCSDPETIDVAKCDLYNTALQRPDMRKEAEQESIQGRTITRAVRGYNGYNKIQKIVTVTATRTLTVEATIVAYRTRTVTTTSPVTSTMHHTMSGSNSTVTRTAPASSFTVTSTKPAATVTKTSIKSTATVTQTSTKSSSAKPTTATVTKTSTKTSSVKPTTVTKTSTKPTATVTKTSTKASSAKPTTVTKTSTKPTATVTKTSTNSTATITKTSTKSSTKTDTVVFTSPTTKTRTVKPTTITKTQNETVVVSATAEAEAEISDSEGEVLPQWE</sequence>
<accession>A0A9W8X3B7</accession>
<dbReference type="AlphaFoldDB" id="A0A9W8X3B7"/>